<evidence type="ECO:0000256" key="1">
    <source>
        <dbReference type="SAM" id="MobiDB-lite"/>
    </source>
</evidence>
<sequence>MADFEFGVALSRFCTRGKLKLTYGRDTEDAEGDRGLDERKMWVRFRSTCSAYERKDPDVTKRKVTLTKDSNCVGGGGSNSNPPTKRRNNGNSYPRRPGIATLVLESFNGQGRLNFNTSPARERSEYGREETNYNTAWPRWMKLNESERRKQELRVPKLNGIVLNQVSPREIPITSTRCEARVPEYQGTPPVDAHRPNDARDETAVRRWGEESKAEAALASKKVQERGRGRGRVGGCGVVGAGLASSPKLERRHGWSEKLS</sequence>
<accession>A0AAD7MSW5</accession>
<feature type="region of interest" description="Disordered" evidence="1">
    <location>
        <begin position="184"/>
        <end position="260"/>
    </location>
</feature>
<evidence type="ECO:0000313" key="2">
    <source>
        <dbReference type="EMBL" id="KAJ7731756.1"/>
    </source>
</evidence>
<name>A0AAD7MSW5_9AGAR</name>
<comment type="caution">
    <text evidence="2">The sequence shown here is derived from an EMBL/GenBank/DDBJ whole genome shotgun (WGS) entry which is preliminary data.</text>
</comment>
<organism evidence="2 3">
    <name type="scientific">Mycena metata</name>
    <dbReference type="NCBI Taxonomy" id="1033252"/>
    <lineage>
        <taxon>Eukaryota</taxon>
        <taxon>Fungi</taxon>
        <taxon>Dikarya</taxon>
        <taxon>Basidiomycota</taxon>
        <taxon>Agaricomycotina</taxon>
        <taxon>Agaricomycetes</taxon>
        <taxon>Agaricomycetidae</taxon>
        <taxon>Agaricales</taxon>
        <taxon>Marasmiineae</taxon>
        <taxon>Mycenaceae</taxon>
        <taxon>Mycena</taxon>
    </lineage>
</organism>
<proteinExistence type="predicted"/>
<keyword evidence="3" id="KW-1185">Reference proteome</keyword>
<evidence type="ECO:0000313" key="3">
    <source>
        <dbReference type="Proteomes" id="UP001215598"/>
    </source>
</evidence>
<gene>
    <name evidence="2" type="ORF">B0H16DRAFT_1696590</name>
</gene>
<feature type="region of interest" description="Disordered" evidence="1">
    <location>
        <begin position="68"/>
        <end position="97"/>
    </location>
</feature>
<reference evidence="2" key="1">
    <citation type="submission" date="2023-03" db="EMBL/GenBank/DDBJ databases">
        <title>Massive genome expansion in bonnet fungi (Mycena s.s.) driven by repeated elements and novel gene families across ecological guilds.</title>
        <authorList>
            <consortium name="Lawrence Berkeley National Laboratory"/>
            <person name="Harder C.B."/>
            <person name="Miyauchi S."/>
            <person name="Viragh M."/>
            <person name="Kuo A."/>
            <person name="Thoen E."/>
            <person name="Andreopoulos B."/>
            <person name="Lu D."/>
            <person name="Skrede I."/>
            <person name="Drula E."/>
            <person name="Henrissat B."/>
            <person name="Morin E."/>
            <person name="Kohler A."/>
            <person name="Barry K."/>
            <person name="LaButti K."/>
            <person name="Morin E."/>
            <person name="Salamov A."/>
            <person name="Lipzen A."/>
            <person name="Mereny Z."/>
            <person name="Hegedus B."/>
            <person name="Baldrian P."/>
            <person name="Stursova M."/>
            <person name="Weitz H."/>
            <person name="Taylor A."/>
            <person name="Grigoriev I.V."/>
            <person name="Nagy L.G."/>
            <person name="Martin F."/>
            <person name="Kauserud H."/>
        </authorList>
    </citation>
    <scope>NUCLEOTIDE SEQUENCE</scope>
    <source>
        <strain evidence="2">CBHHK182m</strain>
    </source>
</reference>
<dbReference type="AlphaFoldDB" id="A0AAD7MSW5"/>
<dbReference type="EMBL" id="JARKIB010000150">
    <property type="protein sequence ID" value="KAJ7731756.1"/>
    <property type="molecule type" value="Genomic_DNA"/>
</dbReference>
<feature type="compositionally biased region" description="Basic and acidic residues" evidence="1">
    <location>
        <begin position="192"/>
        <end position="214"/>
    </location>
</feature>
<feature type="compositionally biased region" description="Basic and acidic residues" evidence="1">
    <location>
        <begin position="248"/>
        <end position="260"/>
    </location>
</feature>
<dbReference type="Proteomes" id="UP001215598">
    <property type="component" value="Unassembled WGS sequence"/>
</dbReference>
<protein>
    <submittedName>
        <fullName evidence="2">Uncharacterized protein</fullName>
    </submittedName>
</protein>